<dbReference type="InterPro" id="IPR006311">
    <property type="entry name" value="TAT_signal"/>
</dbReference>
<accession>A0ABU1UQC8</accession>
<evidence type="ECO:0000313" key="2">
    <source>
        <dbReference type="Proteomes" id="UP001257739"/>
    </source>
</evidence>
<proteinExistence type="predicted"/>
<keyword evidence="2" id="KW-1185">Reference proteome</keyword>
<dbReference type="RefSeq" id="WP_309970909.1">
    <property type="nucleotide sequence ID" value="NZ_JAVDWH010000001.1"/>
</dbReference>
<dbReference type="EMBL" id="JAVDWH010000001">
    <property type="protein sequence ID" value="MDR7087384.1"/>
    <property type="molecule type" value="Genomic_DNA"/>
</dbReference>
<name>A0ABU1UQC8_9ACTN</name>
<sequence>MISRRALLGTGAATAITAAALGGAALTHRLDDLARGVGIKPHPEPDPSDSKLLARVAVDQNTLLAMVEATAGAHSTLKLDRYLSISTSHAKAVGVAASVPDVAPPSADPETAVSDLSSAYANAARARAADALEAASPALVRVLASMSAGLYQCADAIKDLR</sequence>
<dbReference type="PROSITE" id="PS51318">
    <property type="entry name" value="TAT"/>
    <property type="match status" value="1"/>
</dbReference>
<reference evidence="1 2" key="1">
    <citation type="submission" date="2023-07" db="EMBL/GenBank/DDBJ databases">
        <title>Sorghum-associated microbial communities from plants grown in Nebraska, USA.</title>
        <authorList>
            <person name="Schachtman D."/>
        </authorList>
    </citation>
    <scope>NUCLEOTIDE SEQUENCE [LARGE SCALE GENOMIC DNA]</scope>
    <source>
        <strain evidence="1 2">BE248</strain>
    </source>
</reference>
<organism evidence="1 2">
    <name type="scientific">Aeromicrobium panaciterrae</name>
    <dbReference type="NCBI Taxonomy" id="363861"/>
    <lineage>
        <taxon>Bacteria</taxon>
        <taxon>Bacillati</taxon>
        <taxon>Actinomycetota</taxon>
        <taxon>Actinomycetes</taxon>
        <taxon>Propionibacteriales</taxon>
        <taxon>Nocardioidaceae</taxon>
        <taxon>Aeromicrobium</taxon>
    </lineage>
</organism>
<protein>
    <submittedName>
        <fullName evidence="1">Uncharacterized protein</fullName>
    </submittedName>
</protein>
<comment type="caution">
    <text evidence="1">The sequence shown here is derived from an EMBL/GenBank/DDBJ whole genome shotgun (WGS) entry which is preliminary data.</text>
</comment>
<evidence type="ECO:0000313" key="1">
    <source>
        <dbReference type="EMBL" id="MDR7087384.1"/>
    </source>
</evidence>
<gene>
    <name evidence="1" type="ORF">J2X11_002223</name>
</gene>
<dbReference type="Proteomes" id="UP001257739">
    <property type="component" value="Unassembled WGS sequence"/>
</dbReference>